<keyword evidence="5" id="KW-0029">Amino-acid transport</keyword>
<dbReference type="Pfam" id="PF02653">
    <property type="entry name" value="BPD_transp_2"/>
    <property type="match status" value="1"/>
</dbReference>
<reference evidence="10 11" key="1">
    <citation type="journal article" date="2014" name="Genome Announc.">
        <title>Genome Sequence of Afipia felis Strain 76713, Isolated in Hospital Water Using an Amoeba Co-Culture Procedure.</title>
        <authorList>
            <person name="Benamar S."/>
            <person name="La Scola B."/>
            <person name="Croce O."/>
        </authorList>
    </citation>
    <scope>NUCLEOTIDE SEQUENCE [LARGE SCALE GENOMIC DNA]</scope>
    <source>
        <strain evidence="10 11">76713</strain>
    </source>
</reference>
<organism evidence="10 11">
    <name type="scientific">Afipia felis</name>
    <name type="common">Cat scratch disease bacillus</name>
    <dbReference type="NCBI Taxonomy" id="1035"/>
    <lineage>
        <taxon>Bacteria</taxon>
        <taxon>Pseudomonadati</taxon>
        <taxon>Pseudomonadota</taxon>
        <taxon>Alphaproteobacteria</taxon>
        <taxon>Hyphomicrobiales</taxon>
        <taxon>Nitrobacteraceae</taxon>
        <taxon>Afipia</taxon>
    </lineage>
</organism>
<name>A0A090MM20_AFIFE</name>
<proteinExistence type="inferred from homology"/>
<keyword evidence="11" id="KW-1185">Reference proteome</keyword>
<dbReference type="EMBL" id="CCAZ020000001">
    <property type="protein sequence ID" value="CEG08416.1"/>
    <property type="molecule type" value="Genomic_DNA"/>
</dbReference>
<dbReference type="CDD" id="cd06582">
    <property type="entry name" value="TM_PBP1_LivH_like"/>
    <property type="match status" value="1"/>
</dbReference>
<evidence type="ECO:0000256" key="8">
    <source>
        <dbReference type="ARBA" id="ARBA00037998"/>
    </source>
</evidence>
<dbReference type="OrthoDB" id="9807115at2"/>
<feature type="transmembrane region" description="Helical" evidence="9">
    <location>
        <begin position="188"/>
        <end position="207"/>
    </location>
</feature>
<comment type="similarity">
    <text evidence="8">Belongs to the binding-protein-dependent transport system permease family. LivHM subfamily.</text>
</comment>
<evidence type="ECO:0000256" key="4">
    <source>
        <dbReference type="ARBA" id="ARBA00022692"/>
    </source>
</evidence>
<feature type="transmembrane region" description="Helical" evidence="9">
    <location>
        <begin position="256"/>
        <end position="277"/>
    </location>
</feature>
<feature type="transmembrane region" description="Helical" evidence="9">
    <location>
        <begin position="7"/>
        <end position="31"/>
    </location>
</feature>
<dbReference type="InterPro" id="IPR001851">
    <property type="entry name" value="ABC_transp_permease"/>
</dbReference>
<sequence length="287" mass="30204">MDLLLQILINGVLLGGLYAVMALGLALVWGVLNIVNLAHGAFIMLGAYLSWHLYTYLGIDPFLGLPITAVVMFAVGYAMQRGLLNLVVKAPMFNTLLITFGLEVVLTYLAQLAFSADFRTINPSYAGNSIQIGTVVLPLARLLAFGIAIVLTLAMWLFLLHTRLGRAIRATAQNLVAARLYGVEPRHLYAMTFGIGIGLAGAAGGLYGTVSQINPYIGATLTAKSFAIAIIGGLDNPLGVIVGGLFLGIIESLAVLYIGATFADVASFGVLVLVLIVRPSGLLGKTA</sequence>
<feature type="transmembrane region" description="Helical" evidence="9">
    <location>
        <begin position="92"/>
        <end position="114"/>
    </location>
</feature>
<dbReference type="Proteomes" id="UP000035762">
    <property type="component" value="Unassembled WGS sequence"/>
</dbReference>
<keyword evidence="3" id="KW-1003">Cell membrane</keyword>
<dbReference type="GO" id="GO:0022857">
    <property type="term" value="F:transmembrane transporter activity"/>
    <property type="evidence" value="ECO:0007669"/>
    <property type="project" value="InterPro"/>
</dbReference>
<dbReference type="PANTHER" id="PTHR11795:SF445">
    <property type="entry name" value="AMINO ACID ABC TRANSPORTER PERMEASE PROTEIN"/>
    <property type="match status" value="1"/>
</dbReference>
<gene>
    <name evidence="10" type="primary">livH_5</name>
    <name evidence="10" type="ORF">BN961_01831</name>
</gene>
<evidence type="ECO:0000256" key="7">
    <source>
        <dbReference type="ARBA" id="ARBA00023136"/>
    </source>
</evidence>
<evidence type="ECO:0000313" key="11">
    <source>
        <dbReference type="Proteomes" id="UP000035762"/>
    </source>
</evidence>
<feature type="transmembrane region" description="Helical" evidence="9">
    <location>
        <begin position="135"/>
        <end position="159"/>
    </location>
</feature>
<evidence type="ECO:0000256" key="9">
    <source>
        <dbReference type="SAM" id="Phobius"/>
    </source>
</evidence>
<protein>
    <submittedName>
        <fullName evidence="10">LIV-I protein H</fullName>
    </submittedName>
</protein>
<comment type="subcellular location">
    <subcellularLocation>
        <location evidence="1">Cell membrane</location>
        <topology evidence="1">Multi-pass membrane protein</topology>
    </subcellularLocation>
</comment>
<feature type="transmembrane region" description="Helical" evidence="9">
    <location>
        <begin position="228"/>
        <end position="250"/>
    </location>
</feature>
<dbReference type="AlphaFoldDB" id="A0A090MM20"/>
<feature type="transmembrane region" description="Helical" evidence="9">
    <location>
        <begin position="62"/>
        <end position="80"/>
    </location>
</feature>
<dbReference type="InterPro" id="IPR052157">
    <property type="entry name" value="BCAA_transport_permease"/>
</dbReference>
<dbReference type="STRING" id="1035.BN961_01831"/>
<evidence type="ECO:0000256" key="2">
    <source>
        <dbReference type="ARBA" id="ARBA00022448"/>
    </source>
</evidence>
<dbReference type="PANTHER" id="PTHR11795">
    <property type="entry name" value="BRANCHED-CHAIN AMINO ACID TRANSPORT SYSTEM PERMEASE PROTEIN LIVH"/>
    <property type="match status" value="1"/>
</dbReference>
<keyword evidence="4 9" id="KW-0812">Transmembrane</keyword>
<dbReference type="RefSeq" id="WP_009339112.1">
    <property type="nucleotide sequence ID" value="NZ_CCAZ020000001.1"/>
</dbReference>
<evidence type="ECO:0000256" key="1">
    <source>
        <dbReference type="ARBA" id="ARBA00004651"/>
    </source>
</evidence>
<keyword evidence="2" id="KW-0813">Transport</keyword>
<evidence type="ECO:0000256" key="5">
    <source>
        <dbReference type="ARBA" id="ARBA00022970"/>
    </source>
</evidence>
<evidence type="ECO:0000256" key="6">
    <source>
        <dbReference type="ARBA" id="ARBA00022989"/>
    </source>
</evidence>
<evidence type="ECO:0000256" key="3">
    <source>
        <dbReference type="ARBA" id="ARBA00022475"/>
    </source>
</evidence>
<evidence type="ECO:0000313" key="10">
    <source>
        <dbReference type="EMBL" id="CEG08416.1"/>
    </source>
</evidence>
<keyword evidence="7 9" id="KW-0472">Membrane</keyword>
<comment type="caution">
    <text evidence="10">The sequence shown here is derived from an EMBL/GenBank/DDBJ whole genome shotgun (WGS) entry which is preliminary data.</text>
</comment>
<accession>A0A090MM20</accession>
<dbReference type="GO" id="GO:0006865">
    <property type="term" value="P:amino acid transport"/>
    <property type="evidence" value="ECO:0007669"/>
    <property type="project" value="UniProtKB-KW"/>
</dbReference>
<keyword evidence="6 9" id="KW-1133">Transmembrane helix</keyword>
<dbReference type="GO" id="GO:0005886">
    <property type="term" value="C:plasma membrane"/>
    <property type="evidence" value="ECO:0007669"/>
    <property type="project" value="UniProtKB-SubCell"/>
</dbReference>